<comment type="caution">
    <text evidence="1">The sequence shown here is derived from an EMBL/GenBank/DDBJ whole genome shotgun (WGS) entry which is preliminary data.</text>
</comment>
<dbReference type="Proteomes" id="UP000789759">
    <property type="component" value="Unassembled WGS sequence"/>
</dbReference>
<keyword evidence="2" id="KW-1185">Reference proteome</keyword>
<reference evidence="1" key="1">
    <citation type="submission" date="2021-06" db="EMBL/GenBank/DDBJ databases">
        <authorList>
            <person name="Kallberg Y."/>
            <person name="Tangrot J."/>
            <person name="Rosling A."/>
        </authorList>
    </citation>
    <scope>NUCLEOTIDE SEQUENCE</scope>
    <source>
        <strain evidence="1">FL966</strain>
    </source>
</reference>
<protein>
    <submittedName>
        <fullName evidence="1">13677_t:CDS:1</fullName>
    </submittedName>
</protein>
<gene>
    <name evidence="1" type="ORF">CPELLU_LOCUS4655</name>
</gene>
<dbReference type="AlphaFoldDB" id="A0A9N9B178"/>
<organism evidence="1 2">
    <name type="scientific">Cetraspora pellucida</name>
    <dbReference type="NCBI Taxonomy" id="1433469"/>
    <lineage>
        <taxon>Eukaryota</taxon>
        <taxon>Fungi</taxon>
        <taxon>Fungi incertae sedis</taxon>
        <taxon>Mucoromycota</taxon>
        <taxon>Glomeromycotina</taxon>
        <taxon>Glomeromycetes</taxon>
        <taxon>Diversisporales</taxon>
        <taxon>Gigasporaceae</taxon>
        <taxon>Cetraspora</taxon>
    </lineage>
</organism>
<dbReference type="EMBL" id="CAJVQA010002491">
    <property type="protein sequence ID" value="CAG8548933.1"/>
    <property type="molecule type" value="Genomic_DNA"/>
</dbReference>
<accession>A0A9N9B178</accession>
<evidence type="ECO:0000313" key="1">
    <source>
        <dbReference type="EMBL" id="CAG8548933.1"/>
    </source>
</evidence>
<name>A0A9N9B178_9GLOM</name>
<proteinExistence type="predicted"/>
<sequence>MSLCKEINLSNHVNKTLFAESNSNINDNISMLSDNRPKKKVKKGSSVFDKVCDYVIKSKQ</sequence>
<evidence type="ECO:0000313" key="2">
    <source>
        <dbReference type="Proteomes" id="UP000789759"/>
    </source>
</evidence>